<gene>
    <name evidence="3" type="ordered locus">WS1624</name>
</gene>
<dbReference type="AlphaFoldDB" id="Q7MR66"/>
<organism evidence="4">
    <name type="scientific">Wolinella succinogenes (strain ATCC 29543 / DSM 1740 / CCUG 13145 / JCM 31913 / LMG 7466 / NCTC 11488 / FDC 602W)</name>
    <name type="common">Vibrio succinogenes</name>
    <dbReference type="NCBI Taxonomy" id="273121"/>
    <lineage>
        <taxon>Bacteria</taxon>
        <taxon>Pseudomonadati</taxon>
        <taxon>Campylobacterota</taxon>
        <taxon>Epsilonproteobacteria</taxon>
        <taxon>Campylobacterales</taxon>
        <taxon>Helicobacteraceae</taxon>
        <taxon>Wolinella</taxon>
    </lineage>
</organism>
<dbReference type="HOGENOM" id="CLU_1353083_0_0_7"/>
<evidence type="ECO:0000313" key="4">
    <source>
        <dbReference type="Proteomes" id="UP000000422"/>
    </source>
</evidence>
<evidence type="ECO:0000256" key="2">
    <source>
        <dbReference type="SAM" id="Phobius"/>
    </source>
</evidence>
<evidence type="ECO:0000256" key="1">
    <source>
        <dbReference type="SAM" id="Coils"/>
    </source>
</evidence>
<keyword evidence="2" id="KW-0812">Transmembrane</keyword>
<keyword evidence="4" id="KW-1185">Reference proteome</keyword>
<dbReference type="RefSeq" id="WP_011139440.1">
    <property type="nucleotide sequence ID" value="NC_005090.1"/>
</dbReference>
<dbReference type="STRING" id="273121.WS1624"/>
<protein>
    <recommendedName>
        <fullName evidence="5">OmpA-like domain-containing protein</fullName>
    </recommendedName>
</protein>
<reference evidence="3 4" key="1">
    <citation type="journal article" date="2003" name="Proc. Natl. Acad. Sci. U.S.A.">
        <title>Complete genome sequence and analysis of Wolinella succinogenes.</title>
        <authorList>
            <person name="Baar C."/>
            <person name="Eppinger M."/>
            <person name="Raddatz G."/>
            <person name="Simon JM."/>
            <person name="Lanz C."/>
            <person name="Klimmek O."/>
            <person name="Nandakumar R."/>
            <person name="Gross R."/>
            <person name="Rosinus A."/>
            <person name="Keller H."/>
            <person name="Jagtap P."/>
            <person name="Linke B."/>
            <person name="Meyer F."/>
            <person name="Lederer H."/>
            <person name="Schuster S.C."/>
        </authorList>
    </citation>
    <scope>NUCLEOTIDE SEQUENCE [LARGE SCALE GENOMIC DNA]</scope>
    <source>
        <strain evidence="4">ATCC 29543 / DSM 1740 / CCUG 13145 / JCM 31913 / LMG 7466 / NCTC 11488 / FDC 602W</strain>
    </source>
</reference>
<dbReference type="EMBL" id="BX571661">
    <property type="protein sequence ID" value="CAE10656.1"/>
    <property type="molecule type" value="Genomic_DNA"/>
</dbReference>
<dbReference type="KEGG" id="wsu:WS1624"/>
<evidence type="ECO:0000313" key="3">
    <source>
        <dbReference type="EMBL" id="CAE10656.1"/>
    </source>
</evidence>
<proteinExistence type="predicted"/>
<keyword evidence="2" id="KW-1133">Transmembrane helix</keyword>
<feature type="coiled-coil region" evidence="1">
    <location>
        <begin position="71"/>
        <end position="98"/>
    </location>
</feature>
<sequence length="221" mass="25043">MEEEVEIEEKKRSSAVFYIFLFTFLLLVVLGSVYYVFWAKSKDKPLFGGGNAPMEKPILPALSGESTSPELERLKIELESKQKQIERLSTSLAGAKSEQDSVKIKLQYTLKPKERIITECYAMNVGFWAIPENCALSLAANVNKELEEDKRVVAFEVQGIVDSTPYRGLSPELKQEGLASFRAREAIRMIQEKLPRAVVFEGPSVQEANHRGYRIKAYFVE</sequence>
<dbReference type="Proteomes" id="UP000000422">
    <property type="component" value="Chromosome"/>
</dbReference>
<accession>Q7MR66</accession>
<evidence type="ECO:0008006" key="5">
    <source>
        <dbReference type="Google" id="ProtNLM"/>
    </source>
</evidence>
<keyword evidence="1" id="KW-0175">Coiled coil</keyword>
<dbReference type="eggNOG" id="ENOG50316F6">
    <property type="taxonomic scope" value="Bacteria"/>
</dbReference>
<keyword evidence="2" id="KW-0472">Membrane</keyword>
<name>Q7MR66_WOLSU</name>
<feature type="transmembrane region" description="Helical" evidence="2">
    <location>
        <begin position="15"/>
        <end position="37"/>
    </location>
</feature>